<dbReference type="InterPro" id="IPR005017">
    <property type="entry name" value="OMPP1/FadL/TodX"/>
</dbReference>
<accession>A0ABT8ZNL7</accession>
<dbReference type="Proteomes" id="UP001176471">
    <property type="component" value="Unassembled WGS sequence"/>
</dbReference>
<keyword evidence="10" id="KW-1185">Reference proteome</keyword>
<evidence type="ECO:0000256" key="5">
    <source>
        <dbReference type="ARBA" id="ARBA00022729"/>
    </source>
</evidence>
<dbReference type="PANTHER" id="PTHR35093">
    <property type="entry name" value="OUTER MEMBRANE PROTEIN NMB0088-RELATED"/>
    <property type="match status" value="1"/>
</dbReference>
<evidence type="ECO:0000256" key="3">
    <source>
        <dbReference type="ARBA" id="ARBA00022452"/>
    </source>
</evidence>
<evidence type="ECO:0000256" key="6">
    <source>
        <dbReference type="ARBA" id="ARBA00023136"/>
    </source>
</evidence>
<evidence type="ECO:0000256" key="7">
    <source>
        <dbReference type="ARBA" id="ARBA00023237"/>
    </source>
</evidence>
<evidence type="ECO:0000256" key="1">
    <source>
        <dbReference type="ARBA" id="ARBA00004571"/>
    </source>
</evidence>
<comment type="caution">
    <text evidence="9">The sequence shown here is derived from an EMBL/GenBank/DDBJ whole genome shotgun (WGS) entry which is preliminary data.</text>
</comment>
<feature type="chain" id="PRO_5047059522" evidence="8">
    <location>
        <begin position="26"/>
        <end position="462"/>
    </location>
</feature>
<comment type="similarity">
    <text evidence="2">Belongs to the OmpP1/FadL family.</text>
</comment>
<dbReference type="SUPFAM" id="SSF56935">
    <property type="entry name" value="Porins"/>
    <property type="match status" value="1"/>
</dbReference>
<protein>
    <submittedName>
        <fullName evidence="9">Outer membrane protein transport protein</fullName>
    </submittedName>
</protein>
<dbReference type="PANTHER" id="PTHR35093:SF3">
    <property type="entry name" value="LONG-CHAIN FATTY ACID TRANSPORT PROTEIN"/>
    <property type="match status" value="1"/>
</dbReference>
<evidence type="ECO:0000256" key="8">
    <source>
        <dbReference type="SAM" id="SignalP"/>
    </source>
</evidence>
<proteinExistence type="inferred from homology"/>
<dbReference type="Gene3D" id="2.40.160.60">
    <property type="entry name" value="Outer membrane protein transport protein (OMPP1/FadL/TodX)"/>
    <property type="match status" value="1"/>
</dbReference>
<comment type="subcellular location">
    <subcellularLocation>
        <location evidence="1">Cell outer membrane</location>
        <topology evidence="1">Multi-pass membrane protein</topology>
    </subcellularLocation>
</comment>
<feature type="signal peptide" evidence="8">
    <location>
        <begin position="1"/>
        <end position="25"/>
    </location>
</feature>
<keyword evidence="3" id="KW-1134">Transmembrane beta strand</keyword>
<dbReference type="RefSeq" id="WP_304536209.1">
    <property type="nucleotide sequence ID" value="NZ_JAUQOM010000005.1"/>
</dbReference>
<evidence type="ECO:0000313" key="9">
    <source>
        <dbReference type="EMBL" id="MDO7835792.1"/>
    </source>
</evidence>
<evidence type="ECO:0000256" key="4">
    <source>
        <dbReference type="ARBA" id="ARBA00022692"/>
    </source>
</evidence>
<dbReference type="EMBL" id="JAUQOM010000005">
    <property type="protein sequence ID" value="MDO7835792.1"/>
    <property type="molecule type" value="Genomic_DNA"/>
</dbReference>
<dbReference type="Pfam" id="PF03349">
    <property type="entry name" value="Toluene_X"/>
    <property type="match status" value="1"/>
</dbReference>
<organism evidence="9 10">
    <name type="scientific">Sphingobium cyanobacteriorum</name>
    <dbReference type="NCBI Taxonomy" id="3063954"/>
    <lineage>
        <taxon>Bacteria</taxon>
        <taxon>Pseudomonadati</taxon>
        <taxon>Pseudomonadota</taxon>
        <taxon>Alphaproteobacteria</taxon>
        <taxon>Sphingomonadales</taxon>
        <taxon>Sphingomonadaceae</taxon>
        <taxon>Sphingobium</taxon>
    </lineage>
</organism>
<keyword evidence="4" id="KW-0812">Transmembrane</keyword>
<keyword evidence="7" id="KW-0998">Cell outer membrane</keyword>
<evidence type="ECO:0000256" key="2">
    <source>
        <dbReference type="ARBA" id="ARBA00008163"/>
    </source>
</evidence>
<name>A0ABT8ZNL7_9SPHN</name>
<reference evidence="9" key="1">
    <citation type="submission" date="2023-07" db="EMBL/GenBank/DDBJ databases">
        <title>Bacterial whole genome sequence for Sphingobium sp. HBC34.</title>
        <authorList>
            <person name="Le V."/>
            <person name="Ko S.-R."/>
            <person name="Ahn C.-Y."/>
            <person name="Oh H.-M."/>
        </authorList>
    </citation>
    <scope>NUCLEOTIDE SEQUENCE</scope>
    <source>
        <strain evidence="9">HBC34</strain>
    </source>
</reference>
<keyword evidence="5 8" id="KW-0732">Signal</keyword>
<evidence type="ECO:0000313" key="10">
    <source>
        <dbReference type="Proteomes" id="UP001176471"/>
    </source>
</evidence>
<sequence length="462" mass="48879">MFPSRRLAYALFASAVMVAPLPAFAGGFYLQEQSPLETGRALSGGAAAGDDPSTIYFNPAAMTQLDGIQTSVGGIALFASARQSNRGSSRTLPRTVLFPNANDPISGNDGGNPFESVIPIPSFYASAQVSDRLWLGLGVNAPFGLKLEYDDGFFGRYDSLYTDLKTYNIQPSFAYKFTDSLSIGGGVDVQYVKAELTNALPQLFPNQIVAVPGGPSGPFAPSGPASGLALVALPDGFASLKGDDWSVGWNAGLFYTSGDTNWGVHYRSGISHTLAGTQTVSGLLGPIAAGNGDFAVTAPLNLPDIATISMMHRLTPRLRVMVTAKWYNWSRFKGIAVTSAAGTTNKELDYRDSYSVSAGGEYDVSPALTLRAGTMFDRSPTNPQHLTTRVPDGDRVWLTGGATFNISSAAALNLSYAHIFVEKANIIRPDSYYPSPATVTATTLARTSGNADQVAASVTLRF</sequence>
<keyword evidence="6" id="KW-0472">Membrane</keyword>
<gene>
    <name evidence="9" type="ORF">Q4610_12135</name>
</gene>